<keyword evidence="7" id="KW-1185">Reference proteome</keyword>
<dbReference type="InterPro" id="IPR011701">
    <property type="entry name" value="MFS"/>
</dbReference>
<feature type="transmembrane region" description="Helical" evidence="4">
    <location>
        <begin position="69"/>
        <end position="92"/>
    </location>
</feature>
<feature type="transmembrane region" description="Helical" evidence="4">
    <location>
        <begin position="364"/>
        <end position="385"/>
    </location>
</feature>
<dbReference type="KEGG" id="cpor:BED41_08165"/>
<accession>A0A1B2I507</accession>
<feature type="transmembrane region" description="Helical" evidence="4">
    <location>
        <begin position="299"/>
        <end position="321"/>
    </location>
</feature>
<dbReference type="OrthoDB" id="9797740at2"/>
<organism evidence="6 7">
    <name type="scientific">Cloacibacillus porcorum</name>
    <dbReference type="NCBI Taxonomy" id="1197717"/>
    <lineage>
        <taxon>Bacteria</taxon>
        <taxon>Thermotogati</taxon>
        <taxon>Synergistota</taxon>
        <taxon>Synergistia</taxon>
        <taxon>Synergistales</taxon>
        <taxon>Synergistaceae</taxon>
        <taxon>Cloacibacillus</taxon>
    </lineage>
</organism>
<evidence type="ECO:0000256" key="2">
    <source>
        <dbReference type="ARBA" id="ARBA00022989"/>
    </source>
</evidence>
<reference evidence="6" key="1">
    <citation type="submission" date="2016-08" db="EMBL/GenBank/DDBJ databases">
        <title>Complete genome of Cloacibacillus porcorum.</title>
        <authorList>
            <person name="Looft T."/>
            <person name="Bayles D.O."/>
            <person name="Alt D.P."/>
        </authorList>
    </citation>
    <scope>NUCLEOTIDE SEQUENCE [LARGE SCALE GENOMIC DNA]</scope>
    <source>
        <strain evidence="6">CL-84</strain>
    </source>
</reference>
<feature type="transmembrane region" description="Helical" evidence="4">
    <location>
        <begin position="42"/>
        <end position="62"/>
    </location>
</feature>
<feature type="transmembrane region" description="Helical" evidence="4">
    <location>
        <begin position="98"/>
        <end position="119"/>
    </location>
</feature>
<keyword evidence="1 4" id="KW-0812">Transmembrane</keyword>
<feature type="transmembrane region" description="Helical" evidence="4">
    <location>
        <begin position="209"/>
        <end position="231"/>
    </location>
</feature>
<dbReference type="PANTHER" id="PTHR23523">
    <property type="match status" value="1"/>
</dbReference>
<feature type="transmembrane region" description="Helical" evidence="4">
    <location>
        <begin position="275"/>
        <end position="293"/>
    </location>
</feature>
<keyword evidence="2 4" id="KW-1133">Transmembrane helix</keyword>
<dbReference type="Gene3D" id="1.20.1250.20">
    <property type="entry name" value="MFS general substrate transporter like domains"/>
    <property type="match status" value="2"/>
</dbReference>
<evidence type="ECO:0000313" key="6">
    <source>
        <dbReference type="EMBL" id="ANZ45054.1"/>
    </source>
</evidence>
<keyword evidence="3 4" id="KW-0472">Membrane</keyword>
<dbReference type="PROSITE" id="PS51257">
    <property type="entry name" value="PROKAR_LIPOPROTEIN"/>
    <property type="match status" value="1"/>
</dbReference>
<dbReference type="PANTHER" id="PTHR23523:SF2">
    <property type="entry name" value="2-NITROIMIDAZOLE TRANSPORTER"/>
    <property type="match status" value="1"/>
</dbReference>
<dbReference type="InterPro" id="IPR020846">
    <property type="entry name" value="MFS_dom"/>
</dbReference>
<feature type="transmembrane region" description="Helical" evidence="4">
    <location>
        <begin position="333"/>
        <end position="358"/>
    </location>
</feature>
<evidence type="ECO:0000259" key="5">
    <source>
        <dbReference type="PROSITE" id="PS50850"/>
    </source>
</evidence>
<dbReference type="InterPro" id="IPR052524">
    <property type="entry name" value="MFS_Cyanate_Porter"/>
</dbReference>
<proteinExistence type="predicted"/>
<dbReference type="CDD" id="cd17339">
    <property type="entry name" value="MFS_NIMT_CynX_like"/>
    <property type="match status" value="1"/>
</dbReference>
<dbReference type="Proteomes" id="UP000093044">
    <property type="component" value="Chromosome"/>
</dbReference>
<evidence type="ECO:0000313" key="7">
    <source>
        <dbReference type="Proteomes" id="UP000093044"/>
    </source>
</evidence>
<dbReference type="EMBL" id="CP016757">
    <property type="protein sequence ID" value="ANZ45054.1"/>
    <property type="molecule type" value="Genomic_DNA"/>
</dbReference>
<gene>
    <name evidence="6" type="ORF">BED41_08165</name>
</gene>
<dbReference type="RefSeq" id="WP_066744743.1">
    <property type="nucleotide sequence ID" value="NZ_CP016757.1"/>
</dbReference>
<dbReference type="Pfam" id="PF07690">
    <property type="entry name" value="MFS_1"/>
    <property type="match status" value="1"/>
</dbReference>
<dbReference type="GO" id="GO:0022857">
    <property type="term" value="F:transmembrane transporter activity"/>
    <property type="evidence" value="ECO:0007669"/>
    <property type="project" value="InterPro"/>
</dbReference>
<evidence type="ECO:0000256" key="4">
    <source>
        <dbReference type="SAM" id="Phobius"/>
    </source>
</evidence>
<dbReference type="InterPro" id="IPR036259">
    <property type="entry name" value="MFS_trans_sf"/>
</dbReference>
<name>A0A1B2I507_9BACT</name>
<dbReference type="PROSITE" id="PS50850">
    <property type="entry name" value="MFS"/>
    <property type="match status" value="1"/>
</dbReference>
<feature type="transmembrane region" description="Helical" evidence="4">
    <location>
        <begin position="168"/>
        <end position="188"/>
    </location>
</feature>
<dbReference type="AlphaFoldDB" id="A0A1B2I507"/>
<feature type="domain" description="Major facilitator superfamily (MFS) profile" evidence="5">
    <location>
        <begin position="1"/>
        <end position="390"/>
    </location>
</feature>
<evidence type="ECO:0000256" key="1">
    <source>
        <dbReference type="ARBA" id="ARBA00022692"/>
    </source>
</evidence>
<feature type="transmembrane region" description="Helical" evidence="4">
    <location>
        <begin position="251"/>
        <end position="268"/>
    </location>
</feature>
<sequence>MSFVFKNKDKLLIAGIILLACNLRSPITGVGSLISYIMNDLHLSGSISGLITTVPLIAFAVVSPFAGKLAIRFGTGKTLTVSLLILAAGIALRSAGGTPAFFCGTAVIGIGIAFGNVLLPSIVKSAFPSKVGVLTGVYTTSIALSAGLSSGVSIPIASGNPFGWRGALAVWLILAIAAILLWLHLWGYRVVSSSTQAPVRFSSMFKSPIAWNVAIYMGVQSLLFYSFVAWLPAILQSKGVSPDTAGYFASVYQWIGIPASFAIPMLAGRMKGQRLLAGVISGIYAAGLFLFLLEDSYFALLLGVLLCGFCTGACLSLSMCLMGLRTSSAAQTAALSGISQSFGYALAAVSPALLGTLYDRTASWTMPIIFLLAMTVVLFLSGIFAGRQRTISFATEPAPSVNPEI</sequence>
<protein>
    <submittedName>
        <fullName evidence="6">Cyanate permease</fullName>
    </submittedName>
</protein>
<evidence type="ECO:0000256" key="3">
    <source>
        <dbReference type="ARBA" id="ARBA00023136"/>
    </source>
</evidence>
<feature type="transmembrane region" description="Helical" evidence="4">
    <location>
        <begin position="131"/>
        <end position="156"/>
    </location>
</feature>
<dbReference type="SUPFAM" id="SSF103473">
    <property type="entry name" value="MFS general substrate transporter"/>
    <property type="match status" value="1"/>
</dbReference>
<dbReference type="GeneID" id="83057824"/>